<evidence type="ECO:0008006" key="3">
    <source>
        <dbReference type="Google" id="ProtNLM"/>
    </source>
</evidence>
<name>A0AAE0MG99_9PEZI</name>
<dbReference type="PANTHER" id="PTHR43677">
    <property type="entry name" value="SHORT-CHAIN DEHYDROGENASE/REDUCTASE"/>
    <property type="match status" value="1"/>
</dbReference>
<dbReference type="Gene3D" id="3.90.180.10">
    <property type="entry name" value="Medium-chain alcohol dehydrogenases, catalytic domain"/>
    <property type="match status" value="1"/>
</dbReference>
<organism evidence="1 2">
    <name type="scientific">Apodospora peruviana</name>
    <dbReference type="NCBI Taxonomy" id="516989"/>
    <lineage>
        <taxon>Eukaryota</taxon>
        <taxon>Fungi</taxon>
        <taxon>Dikarya</taxon>
        <taxon>Ascomycota</taxon>
        <taxon>Pezizomycotina</taxon>
        <taxon>Sordariomycetes</taxon>
        <taxon>Sordariomycetidae</taxon>
        <taxon>Sordariales</taxon>
        <taxon>Lasiosphaeriaceae</taxon>
        <taxon>Apodospora</taxon>
    </lineage>
</organism>
<dbReference type="InterPro" id="IPR036291">
    <property type="entry name" value="NAD(P)-bd_dom_sf"/>
</dbReference>
<dbReference type="SUPFAM" id="SSF50129">
    <property type="entry name" value="GroES-like"/>
    <property type="match status" value="1"/>
</dbReference>
<dbReference type="Proteomes" id="UP001283341">
    <property type="component" value="Unassembled WGS sequence"/>
</dbReference>
<reference evidence="1" key="1">
    <citation type="journal article" date="2023" name="Mol. Phylogenet. Evol.">
        <title>Genome-scale phylogeny and comparative genomics of the fungal order Sordariales.</title>
        <authorList>
            <person name="Hensen N."/>
            <person name="Bonometti L."/>
            <person name="Westerberg I."/>
            <person name="Brannstrom I.O."/>
            <person name="Guillou S."/>
            <person name="Cros-Aarteil S."/>
            <person name="Calhoun S."/>
            <person name="Haridas S."/>
            <person name="Kuo A."/>
            <person name="Mondo S."/>
            <person name="Pangilinan J."/>
            <person name="Riley R."/>
            <person name="LaButti K."/>
            <person name="Andreopoulos B."/>
            <person name="Lipzen A."/>
            <person name="Chen C."/>
            <person name="Yan M."/>
            <person name="Daum C."/>
            <person name="Ng V."/>
            <person name="Clum A."/>
            <person name="Steindorff A."/>
            <person name="Ohm R.A."/>
            <person name="Martin F."/>
            <person name="Silar P."/>
            <person name="Natvig D.O."/>
            <person name="Lalanne C."/>
            <person name="Gautier V."/>
            <person name="Ament-Velasquez S.L."/>
            <person name="Kruys A."/>
            <person name="Hutchinson M.I."/>
            <person name="Powell A.J."/>
            <person name="Barry K."/>
            <person name="Miller A.N."/>
            <person name="Grigoriev I.V."/>
            <person name="Debuchy R."/>
            <person name="Gladieux P."/>
            <person name="Hiltunen Thoren M."/>
            <person name="Johannesson H."/>
        </authorList>
    </citation>
    <scope>NUCLEOTIDE SEQUENCE</scope>
    <source>
        <strain evidence="1">CBS 118394</strain>
    </source>
</reference>
<sequence>MATMKQAQITTWNTTPNYVEVPVPPTPANAPFVRVKVLASGLHSLVRLRATGTHYSATQLPHVPGSDGVGSLPDGSIVYFSAMMLPHGGAFTEYVDIPHIACTKLPTGADPVQVAGLVNPAAGSWMALASLVAQLPTKFTVTILGVTSLSGTAAVSVAKLFGAGRVVGVARSKDKMDAIDGLDATVVLSDEGSTDWSAALETDVILDFLYGWPALCLLKAVKGVVHVQYMQIGSLAGPTIALPGDLLRSKNITLRGSGPGAWTREQFAQQAPKIVAAVAQGKIKPYPFRQVKLEEVETVWEESAKTGERIVFL</sequence>
<dbReference type="SUPFAM" id="SSF51735">
    <property type="entry name" value="NAD(P)-binding Rossmann-fold domains"/>
    <property type="match status" value="1"/>
</dbReference>
<dbReference type="InterPro" id="IPR051397">
    <property type="entry name" value="Zn-ADH-like_protein"/>
</dbReference>
<keyword evidence="2" id="KW-1185">Reference proteome</keyword>
<evidence type="ECO:0000313" key="1">
    <source>
        <dbReference type="EMBL" id="KAK3331457.1"/>
    </source>
</evidence>
<dbReference type="Gene3D" id="3.40.50.720">
    <property type="entry name" value="NAD(P)-binding Rossmann-like Domain"/>
    <property type="match status" value="1"/>
</dbReference>
<dbReference type="InterPro" id="IPR011032">
    <property type="entry name" value="GroES-like_sf"/>
</dbReference>
<dbReference type="GO" id="GO:0016491">
    <property type="term" value="F:oxidoreductase activity"/>
    <property type="evidence" value="ECO:0007669"/>
    <property type="project" value="TreeGrafter"/>
</dbReference>
<gene>
    <name evidence="1" type="ORF">B0H66DRAFT_97745</name>
</gene>
<accession>A0AAE0MG99</accession>
<dbReference type="PANTHER" id="PTHR43677:SF11">
    <property type="entry name" value="ZINC-CONTAINING ALCOHOL DEHYDROGENASE"/>
    <property type="match status" value="1"/>
</dbReference>
<proteinExistence type="predicted"/>
<protein>
    <recommendedName>
        <fullName evidence="3">Quinone oxidoreductase</fullName>
    </recommendedName>
</protein>
<dbReference type="AlphaFoldDB" id="A0AAE0MG99"/>
<comment type="caution">
    <text evidence="1">The sequence shown here is derived from an EMBL/GenBank/DDBJ whole genome shotgun (WGS) entry which is preliminary data.</text>
</comment>
<reference evidence="1" key="2">
    <citation type="submission" date="2023-06" db="EMBL/GenBank/DDBJ databases">
        <authorList>
            <consortium name="Lawrence Berkeley National Laboratory"/>
            <person name="Haridas S."/>
            <person name="Hensen N."/>
            <person name="Bonometti L."/>
            <person name="Westerberg I."/>
            <person name="Brannstrom I.O."/>
            <person name="Guillou S."/>
            <person name="Cros-Aarteil S."/>
            <person name="Calhoun S."/>
            <person name="Kuo A."/>
            <person name="Mondo S."/>
            <person name="Pangilinan J."/>
            <person name="Riley R."/>
            <person name="Labutti K."/>
            <person name="Andreopoulos B."/>
            <person name="Lipzen A."/>
            <person name="Chen C."/>
            <person name="Yanf M."/>
            <person name="Daum C."/>
            <person name="Ng V."/>
            <person name="Clum A."/>
            <person name="Steindorff A."/>
            <person name="Ohm R."/>
            <person name="Martin F."/>
            <person name="Silar P."/>
            <person name="Natvig D."/>
            <person name="Lalanne C."/>
            <person name="Gautier V."/>
            <person name="Ament-Velasquez S.L."/>
            <person name="Kruys A."/>
            <person name="Hutchinson M.I."/>
            <person name="Powell A.J."/>
            <person name="Barry K."/>
            <person name="Miller A.N."/>
            <person name="Grigoriev I.V."/>
            <person name="Debuchy R."/>
            <person name="Gladieux P."/>
            <person name="Thoren M.H."/>
            <person name="Johannesson H."/>
        </authorList>
    </citation>
    <scope>NUCLEOTIDE SEQUENCE</scope>
    <source>
        <strain evidence="1">CBS 118394</strain>
    </source>
</reference>
<evidence type="ECO:0000313" key="2">
    <source>
        <dbReference type="Proteomes" id="UP001283341"/>
    </source>
</evidence>
<dbReference type="EMBL" id="JAUEDM010000001">
    <property type="protein sequence ID" value="KAK3331457.1"/>
    <property type="molecule type" value="Genomic_DNA"/>
</dbReference>